<evidence type="ECO:0000313" key="1">
    <source>
        <dbReference type="EMBL" id="KAG0424576.1"/>
    </source>
</evidence>
<proteinExistence type="predicted"/>
<dbReference type="EMBL" id="JABSTQ010009956">
    <property type="protein sequence ID" value="KAG0424576.1"/>
    <property type="molecule type" value="Genomic_DNA"/>
</dbReference>
<evidence type="ECO:0000313" key="2">
    <source>
        <dbReference type="Proteomes" id="UP000805193"/>
    </source>
</evidence>
<dbReference type="Proteomes" id="UP000805193">
    <property type="component" value="Unassembled WGS sequence"/>
</dbReference>
<gene>
    <name evidence="1" type="ORF">HPB47_028202</name>
</gene>
<sequence>MASRALSNRDDVATGWTVSGEHNYAAPPSEDFNTSFSEATRAYRDQRGTLPPPHKELNHQQARTWRRLQAFAIPTPRSYHKIYPQLFDGTCTRCTGPEDTPQPGSFERMFWGCPNFAPPEMLKSIIVENATTMIPHWTSLLQTEDKQIQLLLIERAEELFEHLKEQLQHRRCLNDPPSSPFPPGQV</sequence>
<name>A0AC60PVN3_IXOPE</name>
<accession>A0AC60PVN3</accession>
<comment type="caution">
    <text evidence="1">The sequence shown here is derived from an EMBL/GenBank/DDBJ whole genome shotgun (WGS) entry which is preliminary data.</text>
</comment>
<protein>
    <submittedName>
        <fullName evidence="1">Uncharacterized protein</fullName>
    </submittedName>
</protein>
<keyword evidence="2" id="KW-1185">Reference proteome</keyword>
<organism evidence="1 2">
    <name type="scientific">Ixodes persulcatus</name>
    <name type="common">Taiga tick</name>
    <dbReference type="NCBI Taxonomy" id="34615"/>
    <lineage>
        <taxon>Eukaryota</taxon>
        <taxon>Metazoa</taxon>
        <taxon>Ecdysozoa</taxon>
        <taxon>Arthropoda</taxon>
        <taxon>Chelicerata</taxon>
        <taxon>Arachnida</taxon>
        <taxon>Acari</taxon>
        <taxon>Parasitiformes</taxon>
        <taxon>Ixodida</taxon>
        <taxon>Ixodoidea</taxon>
        <taxon>Ixodidae</taxon>
        <taxon>Ixodinae</taxon>
        <taxon>Ixodes</taxon>
    </lineage>
</organism>
<reference evidence="1 2" key="1">
    <citation type="journal article" date="2020" name="Cell">
        <title>Large-Scale Comparative Analyses of Tick Genomes Elucidate Their Genetic Diversity and Vector Capacities.</title>
        <authorList>
            <consortium name="Tick Genome and Microbiome Consortium (TIGMIC)"/>
            <person name="Jia N."/>
            <person name="Wang J."/>
            <person name="Shi W."/>
            <person name="Du L."/>
            <person name="Sun Y."/>
            <person name="Zhan W."/>
            <person name="Jiang J.F."/>
            <person name="Wang Q."/>
            <person name="Zhang B."/>
            <person name="Ji P."/>
            <person name="Bell-Sakyi L."/>
            <person name="Cui X.M."/>
            <person name="Yuan T.T."/>
            <person name="Jiang B.G."/>
            <person name="Yang W.F."/>
            <person name="Lam T.T."/>
            <person name="Chang Q.C."/>
            <person name="Ding S.J."/>
            <person name="Wang X.J."/>
            <person name="Zhu J.G."/>
            <person name="Ruan X.D."/>
            <person name="Zhao L."/>
            <person name="Wei J.T."/>
            <person name="Ye R.Z."/>
            <person name="Que T.C."/>
            <person name="Du C.H."/>
            <person name="Zhou Y.H."/>
            <person name="Cheng J.X."/>
            <person name="Dai P.F."/>
            <person name="Guo W.B."/>
            <person name="Han X.H."/>
            <person name="Huang E.J."/>
            <person name="Li L.F."/>
            <person name="Wei W."/>
            <person name="Gao Y.C."/>
            <person name="Liu J.Z."/>
            <person name="Shao H.Z."/>
            <person name="Wang X."/>
            <person name="Wang C.C."/>
            <person name="Yang T.C."/>
            <person name="Huo Q.B."/>
            <person name="Li W."/>
            <person name="Chen H.Y."/>
            <person name="Chen S.E."/>
            <person name="Zhou L.G."/>
            <person name="Ni X.B."/>
            <person name="Tian J.H."/>
            <person name="Sheng Y."/>
            <person name="Liu T."/>
            <person name="Pan Y.S."/>
            <person name="Xia L.Y."/>
            <person name="Li J."/>
            <person name="Zhao F."/>
            <person name="Cao W.C."/>
        </authorList>
    </citation>
    <scope>NUCLEOTIDE SEQUENCE [LARGE SCALE GENOMIC DNA]</scope>
    <source>
        <strain evidence="1">Iper-2018</strain>
    </source>
</reference>